<reference evidence="3" key="1">
    <citation type="submission" date="2019-01" db="EMBL/GenBank/DDBJ databases">
        <title>Genomic signatures and co-occurrence patterns of the ultra-small Saccharimodia (Patescibacteria phylum) suggest a symbiotic lifestyle.</title>
        <authorList>
            <person name="Lemos L."/>
            <person name="Medeiros J."/>
            <person name="Andreote F."/>
            <person name="Fernandes G."/>
            <person name="Varani A."/>
            <person name="Oliveira G."/>
            <person name="Pylro V."/>
        </authorList>
    </citation>
    <scope>NUCLEOTIDE SEQUENCE [LARGE SCALE GENOMIC DNA]</scope>
    <source>
        <strain evidence="3">AMD02</strain>
    </source>
</reference>
<dbReference type="AlphaFoldDB" id="A0A4Q0AI43"/>
<gene>
    <name evidence="3" type="ORF">EOT05_00735</name>
</gene>
<sequence>MQIKTQIDALLQEKMDRKDFLKYAGTVALGVIGITGLVRMLLGGRGLIGPEVDNGKSQGRGYGSSSYGQ</sequence>
<protein>
    <submittedName>
        <fullName evidence="3">Uncharacterized protein</fullName>
    </submittedName>
</protein>
<evidence type="ECO:0000256" key="2">
    <source>
        <dbReference type="SAM" id="Phobius"/>
    </source>
</evidence>
<keyword evidence="4" id="KW-1185">Reference proteome</keyword>
<accession>A0A4Q0AI43</accession>
<organism evidence="3 4">
    <name type="scientific">Candidatus Microsaccharimonas sossegonensis</name>
    <dbReference type="NCBI Taxonomy" id="2506948"/>
    <lineage>
        <taxon>Bacteria</taxon>
        <taxon>Candidatus Saccharimonadota</taxon>
        <taxon>Candidatus Saccharimonadia</taxon>
        <taxon>Candidatus Saccharimonadales</taxon>
        <taxon>Candidatus Saccharimonadaceae</taxon>
        <taxon>Candidatus Microsaccharimonas</taxon>
    </lineage>
</organism>
<keyword evidence="2" id="KW-1133">Transmembrane helix</keyword>
<proteinExistence type="predicted"/>
<feature type="region of interest" description="Disordered" evidence="1">
    <location>
        <begin position="47"/>
        <end position="69"/>
    </location>
</feature>
<evidence type="ECO:0000313" key="3">
    <source>
        <dbReference type="EMBL" id="RWZ78278.1"/>
    </source>
</evidence>
<feature type="compositionally biased region" description="Low complexity" evidence="1">
    <location>
        <begin position="57"/>
        <end position="69"/>
    </location>
</feature>
<dbReference type="Proteomes" id="UP000289257">
    <property type="component" value="Unassembled WGS sequence"/>
</dbReference>
<evidence type="ECO:0000256" key="1">
    <source>
        <dbReference type="SAM" id="MobiDB-lite"/>
    </source>
</evidence>
<name>A0A4Q0AI43_9BACT</name>
<feature type="transmembrane region" description="Helical" evidence="2">
    <location>
        <begin position="20"/>
        <end position="42"/>
    </location>
</feature>
<comment type="caution">
    <text evidence="3">The sequence shown here is derived from an EMBL/GenBank/DDBJ whole genome shotgun (WGS) entry which is preliminary data.</text>
</comment>
<dbReference type="EMBL" id="SCKX01000001">
    <property type="protein sequence ID" value="RWZ78278.1"/>
    <property type="molecule type" value="Genomic_DNA"/>
</dbReference>
<keyword evidence="2" id="KW-0812">Transmembrane</keyword>
<keyword evidence="2" id="KW-0472">Membrane</keyword>
<evidence type="ECO:0000313" key="4">
    <source>
        <dbReference type="Proteomes" id="UP000289257"/>
    </source>
</evidence>